<dbReference type="Gene3D" id="1.20.1260.10">
    <property type="match status" value="1"/>
</dbReference>
<evidence type="ECO:0000259" key="2">
    <source>
        <dbReference type="Pfam" id="PF03713"/>
    </source>
</evidence>
<gene>
    <name evidence="3" type="ORF">BBI10_18110</name>
</gene>
<dbReference type="InterPro" id="IPR012347">
    <property type="entry name" value="Ferritin-like"/>
</dbReference>
<evidence type="ECO:0000313" key="3">
    <source>
        <dbReference type="EMBL" id="OCX17422.1"/>
    </source>
</evidence>
<keyword evidence="1" id="KW-0732">Signal</keyword>
<dbReference type="AlphaFoldDB" id="A0A1C2DRL5"/>
<feature type="chain" id="PRO_5008659611" evidence="1">
    <location>
        <begin position="26"/>
        <end position="131"/>
    </location>
</feature>
<reference evidence="3 4" key="1">
    <citation type="submission" date="2016-08" db="EMBL/GenBank/DDBJ databases">
        <title>Whole genome sequence of Pseudomonas graminis strain UASWS1507, a potential biological control agent for agriculture.</title>
        <authorList>
            <person name="Crovadore J."/>
            <person name="Calmin G."/>
            <person name="Chablais R."/>
            <person name="Cochard B."/>
            <person name="Lefort F."/>
        </authorList>
    </citation>
    <scope>NUCLEOTIDE SEQUENCE [LARGE SCALE GENOMIC DNA]</scope>
    <source>
        <strain evidence="3 4">UASWS1507</strain>
    </source>
</reference>
<name>A0A1C2DRL5_9PSED</name>
<accession>A0A1C2DRL5</accession>
<protein>
    <submittedName>
        <fullName evidence="3">DUF305 domain-containing protein</fullName>
    </submittedName>
</protein>
<organism evidence="3 4">
    <name type="scientific">Pseudomonas graminis</name>
    <dbReference type="NCBI Taxonomy" id="158627"/>
    <lineage>
        <taxon>Bacteria</taxon>
        <taxon>Pseudomonadati</taxon>
        <taxon>Pseudomonadota</taxon>
        <taxon>Gammaproteobacteria</taxon>
        <taxon>Pseudomonadales</taxon>
        <taxon>Pseudomonadaceae</taxon>
        <taxon>Pseudomonas</taxon>
    </lineage>
</organism>
<evidence type="ECO:0000313" key="4">
    <source>
        <dbReference type="Proteomes" id="UP000095143"/>
    </source>
</evidence>
<feature type="signal peptide" evidence="1">
    <location>
        <begin position="1"/>
        <end position="25"/>
    </location>
</feature>
<dbReference type="PANTHER" id="PTHR36933:SF1">
    <property type="entry name" value="SLL0788 PROTEIN"/>
    <property type="match status" value="1"/>
</dbReference>
<dbReference type="PANTHER" id="PTHR36933">
    <property type="entry name" value="SLL0788 PROTEIN"/>
    <property type="match status" value="1"/>
</dbReference>
<dbReference type="Proteomes" id="UP000095143">
    <property type="component" value="Unassembled WGS sequence"/>
</dbReference>
<dbReference type="Pfam" id="PF03713">
    <property type="entry name" value="DUF305"/>
    <property type="match status" value="1"/>
</dbReference>
<sequence length="131" mass="14301">MIKKFLACTSLGTVLFAGLVPLSFAANNDAHSAYTEKNSQNKAASSAMSGAASDEYEKAMQKMNQGMMKGMTSDPSESWARMMVEHHQGAIDMSQIVLKNTDDPTIKQMAEKTIKDQTADVAKLKAWLSKH</sequence>
<evidence type="ECO:0000256" key="1">
    <source>
        <dbReference type="SAM" id="SignalP"/>
    </source>
</evidence>
<dbReference type="InterPro" id="IPR005183">
    <property type="entry name" value="DUF305_CopM-like"/>
</dbReference>
<dbReference type="RefSeq" id="WP_065990746.1">
    <property type="nucleotide sequence ID" value="NZ_MDEN01000065.1"/>
</dbReference>
<feature type="domain" description="DUF305" evidence="2">
    <location>
        <begin position="34"/>
        <end position="128"/>
    </location>
</feature>
<dbReference type="EMBL" id="MDEN01000065">
    <property type="protein sequence ID" value="OCX17422.1"/>
    <property type="molecule type" value="Genomic_DNA"/>
</dbReference>
<proteinExistence type="predicted"/>
<dbReference type="OrthoDB" id="8603558at2"/>
<comment type="caution">
    <text evidence="3">The sequence shown here is derived from an EMBL/GenBank/DDBJ whole genome shotgun (WGS) entry which is preliminary data.</text>
</comment>